<dbReference type="CDD" id="cd10801">
    <property type="entry name" value="LamB_YcsF_like_1"/>
    <property type="match status" value="1"/>
</dbReference>
<dbReference type="InterPro" id="IPR005501">
    <property type="entry name" value="LamB/YcsF/PxpA-like"/>
</dbReference>
<dbReference type="NCBIfam" id="NF003814">
    <property type="entry name" value="PRK05406.1-3"/>
    <property type="match status" value="1"/>
</dbReference>
<protein>
    <submittedName>
        <fullName evidence="1">Lactam utilization protein LamB</fullName>
    </submittedName>
</protein>
<dbReference type="SUPFAM" id="SSF88713">
    <property type="entry name" value="Glycoside hydrolase/deacetylase"/>
    <property type="match status" value="1"/>
</dbReference>
<sequence>MVMSRTICLNSDIGESPGETGRAMDRAILDVVSRCSIACGGHAGDDDSMRATLKAAKARHVVVGAHPSYPDRQNFGRKSMKMPQDELESSLRQQVRALGSFARGQGIAIDHLKPHGALYNDASRDPTLAEFIVRLTREARIRAVIGPPDSMLAKIAHATGTDFLAEGFADRTYARDGSLLARGESGAVIHEADAQAAQVISMIEDSTVIAADNQLISLQVDTICLHGDTAGAVQSALALREALHSRGIEIKAQAAP</sequence>
<dbReference type="Pfam" id="PF03746">
    <property type="entry name" value="LamB_YcsF"/>
    <property type="match status" value="1"/>
</dbReference>
<dbReference type="GO" id="GO:0005975">
    <property type="term" value="P:carbohydrate metabolic process"/>
    <property type="evidence" value="ECO:0007669"/>
    <property type="project" value="InterPro"/>
</dbReference>
<proteinExistence type="predicted"/>
<dbReference type="AlphaFoldDB" id="A0A170PSX8"/>
<gene>
    <name evidence="1" type="ORF">MGWOODY_Hyp1031</name>
</gene>
<name>A0A170PSX8_9ZZZZ</name>
<dbReference type="PANTHER" id="PTHR30292">
    <property type="entry name" value="UNCHARACTERIZED PROTEIN YBGL-RELATED"/>
    <property type="match status" value="1"/>
</dbReference>
<organism evidence="1">
    <name type="scientific">hydrothermal vent metagenome</name>
    <dbReference type="NCBI Taxonomy" id="652676"/>
    <lineage>
        <taxon>unclassified sequences</taxon>
        <taxon>metagenomes</taxon>
        <taxon>ecological metagenomes</taxon>
    </lineage>
</organism>
<dbReference type="EMBL" id="CZQD01000005">
    <property type="protein sequence ID" value="CUS55666.1"/>
    <property type="molecule type" value="Genomic_DNA"/>
</dbReference>
<dbReference type="Gene3D" id="3.20.20.370">
    <property type="entry name" value="Glycoside hydrolase/deacetylase"/>
    <property type="match status" value="1"/>
</dbReference>
<dbReference type="InterPro" id="IPR011330">
    <property type="entry name" value="Glyco_hydro/deAcase_b/a-brl"/>
</dbReference>
<reference evidence="1" key="1">
    <citation type="submission" date="2015-10" db="EMBL/GenBank/DDBJ databases">
        <authorList>
            <person name="Gilbert D.G."/>
        </authorList>
    </citation>
    <scope>NUCLEOTIDE SEQUENCE</scope>
</reference>
<evidence type="ECO:0000313" key="1">
    <source>
        <dbReference type="EMBL" id="CUS55666.1"/>
    </source>
</evidence>
<dbReference type="NCBIfam" id="NF003816">
    <property type="entry name" value="PRK05406.1-5"/>
    <property type="match status" value="1"/>
</dbReference>
<dbReference type="PANTHER" id="PTHR30292:SF0">
    <property type="entry name" value="5-OXOPROLINASE SUBUNIT A"/>
    <property type="match status" value="1"/>
</dbReference>
<accession>A0A170PSX8</accession>